<keyword evidence="3 5" id="KW-0808">Transferase</keyword>
<evidence type="ECO:0000256" key="6">
    <source>
        <dbReference type="PIRSR" id="PIRSR001369-1"/>
    </source>
</evidence>
<dbReference type="PANTHER" id="PTHR11739:SF4">
    <property type="entry name" value="CITRATE SYNTHASE, PEROXISOMAL"/>
    <property type="match status" value="1"/>
</dbReference>
<dbReference type="SUPFAM" id="SSF48256">
    <property type="entry name" value="Citrate synthase"/>
    <property type="match status" value="1"/>
</dbReference>
<dbReference type="GO" id="GO:0005975">
    <property type="term" value="P:carbohydrate metabolic process"/>
    <property type="evidence" value="ECO:0007669"/>
    <property type="project" value="TreeGrafter"/>
</dbReference>
<dbReference type="InterPro" id="IPR016143">
    <property type="entry name" value="Citrate_synth-like_sm_a-sub"/>
</dbReference>
<dbReference type="InterPro" id="IPR024176">
    <property type="entry name" value="Citrate_synthase_bac-typ"/>
</dbReference>
<dbReference type="Gene3D" id="1.10.230.10">
    <property type="entry name" value="Cytochrome P450-Terp, domain 2"/>
    <property type="match status" value="1"/>
</dbReference>
<accession>R7B3H7</accession>
<sequence>MDNRSMMEITQHDAEFGQLVESCMKSRAFDVELYTKHDVKRGLRDSNGNGVVTGLTEISDVVGSKIVDGKKVPTDGNLYYQGYNVSELIQGSRDSFYGFEEVTYLLLFGSLPTKSQLKSFIGILADLSELSGDFIRDVIMKAPSANIMNSMMKSILNLYSYDGNPDDISVSNVLRQSLQMIAKTPLIAAYSYQAYGHFRLDQNMIIRNPRKDYSTAQNLLYMLRSDGIFTDLEAKVLDVALILHAEHGGGNNSTFTTHVVTSSGTDTYSAIVAGIASLKGPRHGGANLKVQKMFQNIKENVSDWTNVDEVRAYLTRILDKDAFDKSGLVYGMGHAVYTDSDPRAVILKRYAKSLSEEKGLQKEFALYELVEQTAGAIIAQKRHLVKPVCANVDFYSGFVYTMLGIPEELFTPIFAIARTSGWCAHRLEELVNKGKIIRPAYKYVGTHCDYVEMDERTGEEQ</sequence>
<dbReference type="PIRSF" id="PIRSF001369">
    <property type="entry name" value="Citrate_synth"/>
    <property type="match status" value="1"/>
</dbReference>
<protein>
    <recommendedName>
        <fullName evidence="5">Citrate synthase</fullName>
    </recommendedName>
</protein>
<comment type="catalytic activity">
    <reaction evidence="4">
        <text>oxaloacetate + acetyl-CoA + H2O = citrate + CoA + H(+)</text>
        <dbReference type="Rhea" id="RHEA:16845"/>
        <dbReference type="ChEBI" id="CHEBI:15377"/>
        <dbReference type="ChEBI" id="CHEBI:15378"/>
        <dbReference type="ChEBI" id="CHEBI:16452"/>
        <dbReference type="ChEBI" id="CHEBI:16947"/>
        <dbReference type="ChEBI" id="CHEBI:57287"/>
        <dbReference type="ChEBI" id="CHEBI:57288"/>
        <dbReference type="EC" id="2.3.3.16"/>
    </reaction>
</comment>
<proteinExistence type="inferred from homology"/>
<dbReference type="Gene3D" id="1.10.580.10">
    <property type="entry name" value="Citrate Synthase, domain 1"/>
    <property type="match status" value="1"/>
</dbReference>
<gene>
    <name evidence="7" type="ORF">BN656_02213</name>
</gene>
<dbReference type="AlphaFoldDB" id="R7B3H7"/>
<evidence type="ECO:0000313" key="7">
    <source>
        <dbReference type="EMBL" id="CDD58746.1"/>
    </source>
</evidence>
<dbReference type="NCBIfam" id="NF010635">
    <property type="entry name" value="PRK14032.1"/>
    <property type="match status" value="1"/>
</dbReference>
<evidence type="ECO:0000256" key="5">
    <source>
        <dbReference type="PIRNR" id="PIRNR001369"/>
    </source>
</evidence>
<reference evidence="7" key="1">
    <citation type="submission" date="2012-11" db="EMBL/GenBank/DDBJ databases">
        <title>Dependencies among metagenomic species, viruses, plasmids and units of genetic variation.</title>
        <authorList>
            <person name="Nielsen H.B."/>
            <person name="Almeida M."/>
            <person name="Juncker A.S."/>
            <person name="Rasmussen S."/>
            <person name="Li J."/>
            <person name="Sunagawa S."/>
            <person name="Plichta D."/>
            <person name="Gautier L."/>
            <person name="Le Chatelier E."/>
            <person name="Peletier E."/>
            <person name="Bonde I."/>
            <person name="Nielsen T."/>
            <person name="Manichanh C."/>
            <person name="Arumugam M."/>
            <person name="Batto J."/>
            <person name="Santos M.B.Q.D."/>
            <person name="Blom N."/>
            <person name="Borruel N."/>
            <person name="Burgdorf K.S."/>
            <person name="Boumezbeur F."/>
            <person name="Casellas F."/>
            <person name="Dore J."/>
            <person name="Guarner F."/>
            <person name="Hansen T."/>
            <person name="Hildebrand F."/>
            <person name="Kaas R.S."/>
            <person name="Kennedy S."/>
            <person name="Kristiansen K."/>
            <person name="Kultima J.R."/>
            <person name="Leonard P."/>
            <person name="Levenez F."/>
            <person name="Lund O."/>
            <person name="Moumen B."/>
            <person name="Le Paslier D."/>
            <person name="Pons N."/>
            <person name="Pedersen O."/>
            <person name="Prifti E."/>
            <person name="Qin J."/>
            <person name="Raes J."/>
            <person name="Tap J."/>
            <person name="Tims S."/>
            <person name="Ussery D.W."/>
            <person name="Yamada T."/>
            <person name="MetaHit consortium"/>
            <person name="Renault P."/>
            <person name="Sicheritz-Ponten T."/>
            <person name="Bork P."/>
            <person name="Wang J."/>
            <person name="Brunak S."/>
            <person name="Ehrlich S.D."/>
        </authorList>
    </citation>
    <scope>NUCLEOTIDE SEQUENCE [LARGE SCALE GENOMIC DNA]</scope>
</reference>
<dbReference type="InterPro" id="IPR002020">
    <property type="entry name" value="Citrate_synthase"/>
</dbReference>
<dbReference type="GO" id="GO:0005829">
    <property type="term" value="C:cytosol"/>
    <property type="evidence" value="ECO:0007669"/>
    <property type="project" value="TreeGrafter"/>
</dbReference>
<dbReference type="Proteomes" id="UP000018141">
    <property type="component" value="Unassembled WGS sequence"/>
</dbReference>
<dbReference type="InterPro" id="IPR036969">
    <property type="entry name" value="Citrate_synthase_sf"/>
</dbReference>
<dbReference type="GO" id="GO:0006099">
    <property type="term" value="P:tricarboxylic acid cycle"/>
    <property type="evidence" value="ECO:0007669"/>
    <property type="project" value="UniProtKB-UniPathway"/>
</dbReference>
<evidence type="ECO:0000256" key="4">
    <source>
        <dbReference type="ARBA" id="ARBA00049288"/>
    </source>
</evidence>
<comment type="similarity">
    <text evidence="2 5">Belongs to the citrate synthase family.</text>
</comment>
<feature type="active site" evidence="6">
    <location>
        <position position="393"/>
    </location>
</feature>
<evidence type="ECO:0000256" key="2">
    <source>
        <dbReference type="ARBA" id="ARBA00010566"/>
    </source>
</evidence>
<dbReference type="EMBL" id="CBHH010000059">
    <property type="protein sequence ID" value="CDD58746.1"/>
    <property type="molecule type" value="Genomic_DNA"/>
</dbReference>
<feature type="active site" evidence="6">
    <location>
        <position position="334"/>
    </location>
</feature>
<dbReference type="CDD" id="cd06113">
    <property type="entry name" value="citrate_synt_like_1_2"/>
    <property type="match status" value="1"/>
</dbReference>
<name>R7B3H7_9FIRM</name>
<dbReference type="UniPathway" id="UPA00223"/>
<evidence type="ECO:0000256" key="3">
    <source>
        <dbReference type="ARBA" id="ARBA00022679"/>
    </source>
</evidence>
<evidence type="ECO:0000313" key="8">
    <source>
        <dbReference type="Proteomes" id="UP000018141"/>
    </source>
</evidence>
<dbReference type="GO" id="GO:0036440">
    <property type="term" value="F:citrate synthase activity"/>
    <property type="evidence" value="ECO:0007669"/>
    <property type="project" value="UniProtKB-EC"/>
</dbReference>
<comment type="caution">
    <text evidence="7">The sequence shown here is derived from an EMBL/GenBank/DDBJ whole genome shotgun (WGS) entry which is preliminary data.</text>
</comment>
<organism evidence="7 8">
    <name type="scientific">Bacteroides pectinophilus CAG:437</name>
    <dbReference type="NCBI Taxonomy" id="1263051"/>
    <lineage>
        <taxon>Bacteria</taxon>
        <taxon>Bacillati</taxon>
        <taxon>Bacillota</taxon>
        <taxon>Clostridia</taxon>
        <taxon>Eubacteriales</taxon>
    </lineage>
</organism>
<evidence type="ECO:0000256" key="1">
    <source>
        <dbReference type="ARBA" id="ARBA00005163"/>
    </source>
</evidence>
<dbReference type="PANTHER" id="PTHR11739">
    <property type="entry name" value="CITRATE SYNTHASE"/>
    <property type="match status" value="1"/>
</dbReference>
<dbReference type="Pfam" id="PF00285">
    <property type="entry name" value="Citrate_synt"/>
    <property type="match status" value="1"/>
</dbReference>
<comment type="pathway">
    <text evidence="1">Carbohydrate metabolism; tricarboxylic acid cycle.</text>
</comment>
<dbReference type="InterPro" id="IPR016142">
    <property type="entry name" value="Citrate_synth-like_lrg_a-sub"/>
</dbReference>
<dbReference type="PRINTS" id="PR00143">
    <property type="entry name" value="CITRTSNTHASE"/>
</dbReference>